<dbReference type="Pfam" id="PF12833">
    <property type="entry name" value="HTH_18"/>
    <property type="match status" value="1"/>
</dbReference>
<evidence type="ECO:0000313" key="4">
    <source>
        <dbReference type="EMBL" id="TWT33531.1"/>
    </source>
</evidence>
<dbReference type="Pfam" id="PF06719">
    <property type="entry name" value="AraC_N"/>
    <property type="match status" value="1"/>
</dbReference>
<dbReference type="PROSITE" id="PS01124">
    <property type="entry name" value="HTH_ARAC_FAMILY_2"/>
    <property type="match status" value="1"/>
</dbReference>
<keyword evidence="5" id="KW-1185">Reference proteome</keyword>
<sequence>MNQDLPSAATDRVQDDTQELADRIAARHAEDGRLEVQPGLFFNRGSQAGQRVHALVEPSFCVIAQGSKEIMLGAEAFRYDPAHYLITTLRLPLTGEVVDASPERPYLSFRLVLDPAMVTSVIVESGLVEPQADAGQRAVDVSPLGGDLLDAVLRLVRLTEQPDAYAVLAPLVTREIVYRLLVGAQSGRLRHLAKLGGHSHRIAEAIETIRNNFDKPLRVEGVAKQLSMSVSGFHAQFKNVTAMSPLQFQKNLRLQEARRLMVSENLDAAQAGFSVGYEDASHFSREYKRHFGNPPKRDVEAIRERASVGGRN</sequence>
<keyword evidence="1" id="KW-0805">Transcription regulation</keyword>
<dbReference type="OrthoDB" id="34150at2"/>
<dbReference type="AlphaFoldDB" id="A0A5C5V5E4"/>
<dbReference type="EMBL" id="SIHJ01000002">
    <property type="protein sequence ID" value="TWT33531.1"/>
    <property type="molecule type" value="Genomic_DNA"/>
</dbReference>
<organism evidence="4 5">
    <name type="scientific">Posidoniimonas corsicana</name>
    <dbReference type="NCBI Taxonomy" id="1938618"/>
    <lineage>
        <taxon>Bacteria</taxon>
        <taxon>Pseudomonadati</taxon>
        <taxon>Planctomycetota</taxon>
        <taxon>Planctomycetia</taxon>
        <taxon>Pirellulales</taxon>
        <taxon>Lacipirellulaceae</taxon>
        <taxon>Posidoniimonas</taxon>
    </lineage>
</organism>
<keyword evidence="2" id="KW-0804">Transcription</keyword>
<dbReference type="GO" id="GO:0043565">
    <property type="term" value="F:sequence-specific DNA binding"/>
    <property type="evidence" value="ECO:0007669"/>
    <property type="project" value="InterPro"/>
</dbReference>
<dbReference type="SUPFAM" id="SSF46689">
    <property type="entry name" value="Homeodomain-like"/>
    <property type="match status" value="2"/>
</dbReference>
<dbReference type="InterPro" id="IPR018060">
    <property type="entry name" value="HTH_AraC"/>
</dbReference>
<dbReference type="RefSeq" id="WP_146566239.1">
    <property type="nucleotide sequence ID" value="NZ_SIHJ01000002.1"/>
</dbReference>
<dbReference type="PANTHER" id="PTHR43436:SF1">
    <property type="entry name" value="TRANSCRIPTIONAL REGULATORY PROTEIN"/>
    <property type="match status" value="1"/>
</dbReference>
<evidence type="ECO:0000256" key="2">
    <source>
        <dbReference type="ARBA" id="ARBA00023163"/>
    </source>
</evidence>
<dbReference type="InterPro" id="IPR009594">
    <property type="entry name" value="Tscrpt_reg_HTH_AraC_N"/>
</dbReference>
<dbReference type="Proteomes" id="UP000316714">
    <property type="component" value="Unassembled WGS sequence"/>
</dbReference>
<name>A0A5C5V5E4_9BACT</name>
<evidence type="ECO:0000313" key="5">
    <source>
        <dbReference type="Proteomes" id="UP000316714"/>
    </source>
</evidence>
<dbReference type="SMART" id="SM00342">
    <property type="entry name" value="HTH_ARAC"/>
    <property type="match status" value="1"/>
</dbReference>
<dbReference type="InterPro" id="IPR009057">
    <property type="entry name" value="Homeodomain-like_sf"/>
</dbReference>
<evidence type="ECO:0000259" key="3">
    <source>
        <dbReference type="PROSITE" id="PS01124"/>
    </source>
</evidence>
<dbReference type="Gene3D" id="1.10.10.60">
    <property type="entry name" value="Homeodomain-like"/>
    <property type="match status" value="1"/>
</dbReference>
<proteinExistence type="predicted"/>
<accession>A0A5C5V5E4</accession>
<reference evidence="4 5" key="1">
    <citation type="submission" date="2019-02" db="EMBL/GenBank/DDBJ databases">
        <title>Deep-cultivation of Planctomycetes and their phenomic and genomic characterization uncovers novel biology.</title>
        <authorList>
            <person name="Wiegand S."/>
            <person name="Jogler M."/>
            <person name="Boedeker C."/>
            <person name="Pinto D."/>
            <person name="Vollmers J."/>
            <person name="Rivas-Marin E."/>
            <person name="Kohn T."/>
            <person name="Peeters S.H."/>
            <person name="Heuer A."/>
            <person name="Rast P."/>
            <person name="Oberbeckmann S."/>
            <person name="Bunk B."/>
            <person name="Jeske O."/>
            <person name="Meyerdierks A."/>
            <person name="Storesund J.E."/>
            <person name="Kallscheuer N."/>
            <person name="Luecker S."/>
            <person name="Lage O.M."/>
            <person name="Pohl T."/>
            <person name="Merkel B.J."/>
            <person name="Hornburger P."/>
            <person name="Mueller R.-W."/>
            <person name="Bruemmer F."/>
            <person name="Labrenz M."/>
            <person name="Spormann A.M."/>
            <person name="Op Den Camp H."/>
            <person name="Overmann J."/>
            <person name="Amann R."/>
            <person name="Jetten M.S.M."/>
            <person name="Mascher T."/>
            <person name="Medema M.H."/>
            <person name="Devos D.P."/>
            <person name="Kaster A.-K."/>
            <person name="Ovreas L."/>
            <person name="Rohde M."/>
            <person name="Galperin M.Y."/>
            <person name="Jogler C."/>
        </authorList>
    </citation>
    <scope>NUCLEOTIDE SEQUENCE [LARGE SCALE GENOMIC DNA]</scope>
    <source>
        <strain evidence="4 5">KOR34</strain>
    </source>
</reference>
<gene>
    <name evidence="4" type="primary">rhaS</name>
    <name evidence="4" type="ORF">KOR34_33630</name>
</gene>
<evidence type="ECO:0000256" key="1">
    <source>
        <dbReference type="ARBA" id="ARBA00023015"/>
    </source>
</evidence>
<dbReference type="PANTHER" id="PTHR43436">
    <property type="entry name" value="ARAC-FAMILY TRANSCRIPTIONAL REGULATOR"/>
    <property type="match status" value="1"/>
</dbReference>
<dbReference type="GO" id="GO:0003700">
    <property type="term" value="F:DNA-binding transcription factor activity"/>
    <property type="evidence" value="ECO:0007669"/>
    <property type="project" value="InterPro"/>
</dbReference>
<comment type="caution">
    <text evidence="4">The sequence shown here is derived from an EMBL/GenBank/DDBJ whole genome shotgun (WGS) entry which is preliminary data.</text>
</comment>
<protein>
    <submittedName>
        <fullName evidence="4">HTH-type transcriptional activator RhaS</fullName>
    </submittedName>
</protein>
<feature type="domain" description="HTH araC/xylS-type" evidence="3">
    <location>
        <begin position="203"/>
        <end position="301"/>
    </location>
</feature>